<dbReference type="InterPro" id="IPR011051">
    <property type="entry name" value="RmlC_Cupin_sf"/>
</dbReference>
<gene>
    <name evidence="2" type="ORF">LCGC14_0436830</name>
</gene>
<name>A0A0F9SST0_9ZZZZ</name>
<accession>A0A0F9SST0</accession>
<dbReference type="Gene3D" id="2.60.120.10">
    <property type="entry name" value="Jelly Rolls"/>
    <property type="match status" value="1"/>
</dbReference>
<dbReference type="EMBL" id="LAZR01000417">
    <property type="protein sequence ID" value="KKN69859.1"/>
    <property type="molecule type" value="Genomic_DNA"/>
</dbReference>
<dbReference type="InterPro" id="IPR013096">
    <property type="entry name" value="Cupin_2"/>
</dbReference>
<dbReference type="Pfam" id="PF07883">
    <property type="entry name" value="Cupin_2"/>
    <property type="match status" value="1"/>
</dbReference>
<proteinExistence type="predicted"/>
<dbReference type="AlphaFoldDB" id="A0A0F9SST0"/>
<evidence type="ECO:0000259" key="1">
    <source>
        <dbReference type="Pfam" id="PF07883"/>
    </source>
</evidence>
<comment type="caution">
    <text evidence="2">The sequence shown here is derived from an EMBL/GenBank/DDBJ whole genome shotgun (WGS) entry which is preliminary data.</text>
</comment>
<feature type="domain" description="Cupin type-2" evidence="1">
    <location>
        <begin position="31"/>
        <end position="87"/>
    </location>
</feature>
<protein>
    <recommendedName>
        <fullName evidence="1">Cupin type-2 domain-containing protein</fullName>
    </recommendedName>
</protein>
<reference evidence="2" key="1">
    <citation type="journal article" date="2015" name="Nature">
        <title>Complex archaea that bridge the gap between prokaryotes and eukaryotes.</title>
        <authorList>
            <person name="Spang A."/>
            <person name="Saw J.H."/>
            <person name="Jorgensen S.L."/>
            <person name="Zaremba-Niedzwiedzka K."/>
            <person name="Martijn J."/>
            <person name="Lind A.E."/>
            <person name="van Eijk R."/>
            <person name="Schleper C."/>
            <person name="Guy L."/>
            <person name="Ettema T.J."/>
        </authorList>
    </citation>
    <scope>NUCLEOTIDE SEQUENCE</scope>
</reference>
<dbReference type="SUPFAM" id="SSF51182">
    <property type="entry name" value="RmlC-like cupins"/>
    <property type="match status" value="1"/>
</dbReference>
<sequence>MRRTKFGEMARLELPSRLAARCEVMQFINKGSPHTHDVDEIAIATQGSGVVVVDGVSMPVKAGGFVVIPAGSSHHMEPDDDAIALVMLIGYAAQGA</sequence>
<organism evidence="2">
    <name type="scientific">marine sediment metagenome</name>
    <dbReference type="NCBI Taxonomy" id="412755"/>
    <lineage>
        <taxon>unclassified sequences</taxon>
        <taxon>metagenomes</taxon>
        <taxon>ecological metagenomes</taxon>
    </lineage>
</organism>
<evidence type="ECO:0000313" key="2">
    <source>
        <dbReference type="EMBL" id="KKN69859.1"/>
    </source>
</evidence>
<dbReference type="InterPro" id="IPR014710">
    <property type="entry name" value="RmlC-like_jellyroll"/>
</dbReference>